<dbReference type="NCBIfam" id="TIGR03062">
    <property type="entry name" value="pip_yhgE_Cterm"/>
    <property type="match status" value="1"/>
</dbReference>
<feature type="transmembrane region" description="Helical" evidence="6">
    <location>
        <begin position="657"/>
        <end position="675"/>
    </location>
</feature>
<organism evidence="7 8">
    <name type="scientific">Herbiconiux oxytropis</name>
    <dbReference type="NCBI Taxonomy" id="2970915"/>
    <lineage>
        <taxon>Bacteria</taxon>
        <taxon>Bacillati</taxon>
        <taxon>Actinomycetota</taxon>
        <taxon>Actinomycetes</taxon>
        <taxon>Micrococcales</taxon>
        <taxon>Microbacteriaceae</taxon>
        <taxon>Herbiconiux</taxon>
    </lineage>
</organism>
<feature type="transmembrane region" description="Helical" evidence="6">
    <location>
        <begin position="539"/>
        <end position="562"/>
    </location>
</feature>
<feature type="transmembrane region" description="Helical" evidence="6">
    <location>
        <begin position="23"/>
        <end position="43"/>
    </location>
</feature>
<proteinExistence type="predicted"/>
<feature type="region of interest" description="Disordered" evidence="5">
    <location>
        <begin position="49"/>
        <end position="70"/>
    </location>
</feature>
<dbReference type="EMBL" id="JANLCK010000002">
    <property type="protein sequence ID" value="MCS5725186.1"/>
    <property type="molecule type" value="Genomic_DNA"/>
</dbReference>
<evidence type="ECO:0000256" key="5">
    <source>
        <dbReference type="SAM" id="MobiDB-lite"/>
    </source>
</evidence>
<feature type="transmembrane region" description="Helical" evidence="6">
    <location>
        <begin position="568"/>
        <end position="592"/>
    </location>
</feature>
<gene>
    <name evidence="7" type="ORF">N1028_04685</name>
</gene>
<name>A0AA41XHQ6_9MICO</name>
<dbReference type="RefSeq" id="WP_259525659.1">
    <property type="nucleotide sequence ID" value="NZ_JANLCK010000002.1"/>
</dbReference>
<keyword evidence="2 6" id="KW-0812">Transmembrane</keyword>
<keyword evidence="3 6" id="KW-1133">Transmembrane helix</keyword>
<sequence>MTSLRSLVRRGDSGALSPLARRVAVVLAVLTPLLIAGVAVTALHSDPSANAAAGAVPAPTPTATTAADTPAPAATPLLPAAVVNLDAIVYLDDGAIVPADPSNPNQAGTPVAAGKGLVSELTAGTSGQGFSWTVTDADTASAGLASGQFAAVVTVPADFSAAYVSTATSDPVQAQLGVQTNGANSYVTGLLATALSTDLQATLSAKATEQYVTGTLGAFTELSTQLGTAAGGAAQLAAGANTLAGYTGDLATGVAGAAKGGADLNTAVQGLAGGMREIAVGTEDLPVYAGYIATGSAGVTGGIDIVKSRLATETLESYAIDQRQKDLEAEIAALSAAVPDLTTDEIQTRLAGVQETAAGIRVASFGVTLGLGVDALGVTALEAFSAQVTTGSAAFAEDLPLLTTTLTKVADGTDELALGTAGLAKGLGDLSTAATGIAGGSTDLAGKVGELATGLGEAAAKIPSYTTDQQTTISTVVAQPIVTEQSDLKAPPSPAAAIGAVAVPLALWIGAFAIYLLLAPFGRRDLASTASTFRVVIGSLVPAALLALVQAAVVAVVLFAVGAQPAHLAGGILFSFVMSLSFVMLHQGLVALFGQAGRLISLALVVVQVAAAAVIVPNGLSSPLYTGLAELLPLSHAIAGMQALIGGGAAASAGREALVLLVFAAIGLVLSLIAVMRARSRSTVIAVAPQPA</sequence>
<reference evidence="7" key="1">
    <citation type="submission" date="2022-08" db="EMBL/GenBank/DDBJ databases">
        <authorList>
            <person name="Deng Y."/>
            <person name="Han X.-F."/>
            <person name="Zhang Y.-Q."/>
        </authorList>
    </citation>
    <scope>NUCLEOTIDE SEQUENCE</scope>
    <source>
        <strain evidence="7">CPCC 203407</strain>
    </source>
</reference>
<evidence type="ECO:0000256" key="1">
    <source>
        <dbReference type="ARBA" id="ARBA00004141"/>
    </source>
</evidence>
<dbReference type="InterPro" id="IPR051328">
    <property type="entry name" value="T7SS_ABC-Transporter"/>
</dbReference>
<dbReference type="AlphaFoldDB" id="A0AA41XHQ6"/>
<evidence type="ECO:0000256" key="4">
    <source>
        <dbReference type="ARBA" id="ARBA00023136"/>
    </source>
</evidence>
<dbReference type="PANTHER" id="PTHR43077:SF5">
    <property type="entry name" value="PHAGE INFECTION PROTEIN"/>
    <property type="match status" value="1"/>
</dbReference>
<keyword evidence="4 6" id="KW-0472">Membrane</keyword>
<protein>
    <submittedName>
        <fullName evidence="7">YhgE/Pip family protein</fullName>
    </submittedName>
</protein>
<feature type="transmembrane region" description="Helical" evidence="6">
    <location>
        <begin position="495"/>
        <end position="518"/>
    </location>
</feature>
<dbReference type="PANTHER" id="PTHR43077">
    <property type="entry name" value="TRANSPORT PERMEASE YVFS-RELATED"/>
    <property type="match status" value="1"/>
</dbReference>
<dbReference type="InterPro" id="IPR017501">
    <property type="entry name" value="Phage_infect_YhgE_C"/>
</dbReference>
<comment type="caution">
    <text evidence="7">The sequence shown here is derived from an EMBL/GenBank/DDBJ whole genome shotgun (WGS) entry which is preliminary data.</text>
</comment>
<evidence type="ECO:0000313" key="8">
    <source>
        <dbReference type="Proteomes" id="UP001165587"/>
    </source>
</evidence>
<dbReference type="Proteomes" id="UP001165587">
    <property type="component" value="Unassembled WGS sequence"/>
</dbReference>
<evidence type="ECO:0000313" key="7">
    <source>
        <dbReference type="EMBL" id="MCS5725186.1"/>
    </source>
</evidence>
<accession>A0AA41XHQ6</accession>
<evidence type="ECO:0000256" key="2">
    <source>
        <dbReference type="ARBA" id="ARBA00022692"/>
    </source>
</evidence>
<feature type="transmembrane region" description="Helical" evidence="6">
    <location>
        <begin position="599"/>
        <end position="620"/>
    </location>
</feature>
<dbReference type="GO" id="GO:0016020">
    <property type="term" value="C:membrane"/>
    <property type="evidence" value="ECO:0007669"/>
    <property type="project" value="UniProtKB-SubCell"/>
</dbReference>
<keyword evidence="8" id="KW-1185">Reference proteome</keyword>
<evidence type="ECO:0000256" key="3">
    <source>
        <dbReference type="ARBA" id="ARBA00022989"/>
    </source>
</evidence>
<comment type="subcellular location">
    <subcellularLocation>
        <location evidence="1">Membrane</location>
        <topology evidence="1">Multi-pass membrane protein</topology>
    </subcellularLocation>
</comment>
<evidence type="ECO:0000256" key="6">
    <source>
        <dbReference type="SAM" id="Phobius"/>
    </source>
</evidence>